<dbReference type="KEGG" id="mgy:MGMSRv2__1577"/>
<dbReference type="EMBL" id="HG794546">
    <property type="protein sequence ID" value="CDK98792.1"/>
    <property type="molecule type" value="Genomic_DNA"/>
</dbReference>
<dbReference type="HOGENOM" id="CLU_075478_2_0_5"/>
<sequence length="181" mass="19956">MLLNGVHLLPDASGALIWPARQLLAVASPPAAMAAQAVRRLAALARQRRPRVIVWMGEAPIALPDREQREWDRLQAEHEWIACEDEIQLSPLTFRLQAGAATKAGEIIARPNPLARYDGQVWPAFVIDGRRLALPAFGPTGGGTEVMSTAFLSLFRRPFQALMLVNGRIVTRPRARLENPS</sequence>
<proteinExistence type="predicted"/>
<evidence type="ECO:0000313" key="2">
    <source>
        <dbReference type="Proteomes" id="UP000018922"/>
    </source>
</evidence>
<dbReference type="eggNOG" id="COG1407">
    <property type="taxonomic scope" value="Bacteria"/>
</dbReference>
<reference evidence="1 2" key="1">
    <citation type="journal article" date="2014" name="Genome Announc.">
        <title>Complete genome sequence of Magnetospirillum gryphiswaldense MSR-1.</title>
        <authorList>
            <person name="Wang X."/>
            <person name="Wang Q."/>
            <person name="Zhang W."/>
            <person name="Wang Y."/>
            <person name="Li L."/>
            <person name="Wen T."/>
            <person name="Zhang T."/>
            <person name="Zhang Y."/>
            <person name="Xu J."/>
            <person name="Hu J."/>
            <person name="Li S."/>
            <person name="Liu L."/>
            <person name="Liu J."/>
            <person name="Jiang W."/>
            <person name="Tian J."/>
            <person name="Li Y."/>
            <person name="Schuler D."/>
            <person name="Wang L."/>
            <person name="Li J."/>
        </authorList>
    </citation>
    <scope>NUCLEOTIDE SEQUENCE [LARGE SCALE GENOMIC DNA]</scope>
    <source>
        <strain evidence="2">DSM 6361 / JCM 21280 / NBRC 15271 / MSR-1</strain>
    </source>
</reference>
<dbReference type="Proteomes" id="UP000018922">
    <property type="component" value="Chromosome I"/>
</dbReference>
<accession>V6F089</accession>
<dbReference type="STRING" id="1430440.MGMSRv2__1577"/>
<keyword evidence="2" id="KW-1185">Reference proteome</keyword>
<dbReference type="AlphaFoldDB" id="V6F089"/>
<organism evidence="1 2">
    <name type="scientific">Magnetospirillum gryphiswaldense (strain DSM 6361 / JCM 21280 / NBRC 15271 / MSR-1)</name>
    <dbReference type="NCBI Taxonomy" id="431944"/>
    <lineage>
        <taxon>Bacteria</taxon>
        <taxon>Pseudomonadati</taxon>
        <taxon>Pseudomonadota</taxon>
        <taxon>Alphaproteobacteria</taxon>
        <taxon>Rhodospirillales</taxon>
        <taxon>Rhodospirillaceae</taxon>
        <taxon>Magnetospirillum</taxon>
    </lineage>
</organism>
<evidence type="ECO:0000313" key="1">
    <source>
        <dbReference type="EMBL" id="CDK98792.1"/>
    </source>
</evidence>
<name>V6F089_MAGGM</name>
<gene>
    <name evidence="1" type="ordered locus">MGMSRv2__1577</name>
</gene>
<protein>
    <submittedName>
        <fullName evidence="1">Uncharacterized protein</fullName>
    </submittedName>
</protein>